<dbReference type="GO" id="GO:0005886">
    <property type="term" value="C:plasma membrane"/>
    <property type="evidence" value="ECO:0007669"/>
    <property type="project" value="UniProtKB-SubCell"/>
</dbReference>
<accession>A0A9D3B9Q7</accession>
<comment type="subcellular location">
    <subcellularLocation>
        <location evidence="1">Cell membrane</location>
    </subcellularLocation>
    <subcellularLocation>
        <location evidence="2">Secreted</location>
    </subcellularLocation>
</comment>
<evidence type="ECO:0000256" key="3">
    <source>
        <dbReference type="ARBA" id="ARBA00022475"/>
    </source>
</evidence>
<evidence type="ECO:0000256" key="2">
    <source>
        <dbReference type="ARBA" id="ARBA00004613"/>
    </source>
</evidence>
<feature type="signal peptide" evidence="8">
    <location>
        <begin position="1"/>
        <end position="18"/>
    </location>
</feature>
<evidence type="ECO:0000256" key="8">
    <source>
        <dbReference type="SAM" id="SignalP"/>
    </source>
</evidence>
<dbReference type="PANTHER" id="PTHR20914:SF26">
    <property type="entry name" value="PHOSPHOLIPASE A2 INHIBITOR CNF-LIKE"/>
    <property type="match status" value="1"/>
</dbReference>
<comment type="caution">
    <text evidence="10">The sequence shown here is derived from an EMBL/GenBank/DDBJ whole genome shotgun (WGS) entry which is preliminary data.</text>
</comment>
<dbReference type="KEGG" id="nfu:107396724"/>
<feature type="domain" description="UPAR/Ly6" evidence="9">
    <location>
        <begin position="114"/>
        <end position="196"/>
    </location>
</feature>
<protein>
    <submittedName>
        <fullName evidence="10">Urokinase receptor</fullName>
    </submittedName>
</protein>
<dbReference type="InterPro" id="IPR018363">
    <property type="entry name" value="CD59_antigen_CS"/>
</dbReference>
<dbReference type="SMART" id="SM00134">
    <property type="entry name" value="LU"/>
    <property type="match status" value="2"/>
</dbReference>
<dbReference type="Proteomes" id="UP000822369">
    <property type="component" value="Unassembled WGS sequence"/>
</dbReference>
<name>A0A9D3B9Q7_NOTFU</name>
<keyword evidence="6" id="KW-0472">Membrane</keyword>
<keyword evidence="5 8" id="KW-0732">Signal</keyword>
<dbReference type="SUPFAM" id="SSF57302">
    <property type="entry name" value="Snake toxin-like"/>
    <property type="match status" value="2"/>
</dbReference>
<dbReference type="EMBL" id="JAAVVJ010000038">
    <property type="protein sequence ID" value="KAF7199391.1"/>
    <property type="molecule type" value="Genomic_DNA"/>
</dbReference>
<evidence type="ECO:0000256" key="6">
    <source>
        <dbReference type="ARBA" id="ARBA00023136"/>
    </source>
</evidence>
<evidence type="ECO:0000256" key="7">
    <source>
        <dbReference type="ARBA" id="ARBA00023180"/>
    </source>
</evidence>
<dbReference type="InterPro" id="IPR035076">
    <property type="entry name" value="Toxin/TOLIP"/>
</dbReference>
<sequence length="206" mass="22426">MYFFTLALGIWLLPRTDTLQCYECLPDIFGNCTQTTKQCPSDSYQCAATRFMIYLGEFQLVDAPAKKCAAVQDCLNGSINFGVAKIVSKSQCCDGNYCNTAQVPEPSSFSANGRRCFSCEGTECGRTLNCEKNEDFCIKSTMNDNGQKRTMKGCASSLMCSAQSVAAIKQKMGAEMSCCQGDYCNSADATRAGLLLMVPLMSLVVF</sequence>
<dbReference type="InterPro" id="IPR050918">
    <property type="entry name" value="CNF-like_PLA2_Inhibitor"/>
</dbReference>
<keyword evidence="4" id="KW-0964">Secreted</keyword>
<evidence type="ECO:0000313" key="11">
    <source>
        <dbReference type="Proteomes" id="UP000822369"/>
    </source>
</evidence>
<evidence type="ECO:0000256" key="1">
    <source>
        <dbReference type="ARBA" id="ARBA00004236"/>
    </source>
</evidence>
<dbReference type="Gene3D" id="2.10.60.10">
    <property type="entry name" value="CD59"/>
    <property type="match status" value="2"/>
</dbReference>
<evidence type="ECO:0000313" key="10">
    <source>
        <dbReference type="EMBL" id="KAF7199391.1"/>
    </source>
</evidence>
<dbReference type="CDD" id="cd00117">
    <property type="entry name" value="TFP"/>
    <property type="match status" value="1"/>
</dbReference>
<dbReference type="OMA" id="ILMCAIL"/>
<keyword evidence="10" id="KW-0675">Receptor</keyword>
<evidence type="ECO:0000256" key="5">
    <source>
        <dbReference type="ARBA" id="ARBA00022729"/>
    </source>
</evidence>
<reference evidence="10" key="1">
    <citation type="submission" date="2020-03" db="EMBL/GenBank/DDBJ databases">
        <title>Intra-Species Differences in Population Size shape Life History and Genome Evolution.</title>
        <authorList>
            <person name="Willemsen D."/>
            <person name="Cui R."/>
            <person name="Valenzano D.R."/>
        </authorList>
    </citation>
    <scope>NUCLEOTIDE SEQUENCE</scope>
    <source>
        <strain evidence="10">GRZ</strain>
        <tissue evidence="10">Whole</tissue>
    </source>
</reference>
<dbReference type="InterPro" id="IPR016054">
    <property type="entry name" value="LY6_UPA_recep-like"/>
</dbReference>
<feature type="domain" description="UPAR/Ly6" evidence="9">
    <location>
        <begin position="19"/>
        <end position="112"/>
    </location>
</feature>
<gene>
    <name evidence="10" type="primary">plaur</name>
    <name evidence="10" type="ORF">G4P62_018728</name>
</gene>
<dbReference type="GO" id="GO:0005576">
    <property type="term" value="C:extracellular region"/>
    <property type="evidence" value="ECO:0007669"/>
    <property type="project" value="UniProtKB-SubCell"/>
</dbReference>
<proteinExistence type="predicted"/>
<keyword evidence="3" id="KW-1003">Cell membrane</keyword>
<dbReference type="OrthoDB" id="8447026at2759"/>
<dbReference type="PROSITE" id="PS00983">
    <property type="entry name" value="LY6_UPAR"/>
    <property type="match status" value="1"/>
</dbReference>
<organism evidence="10 11">
    <name type="scientific">Nothobranchius furzeri</name>
    <name type="common">Turquoise killifish</name>
    <dbReference type="NCBI Taxonomy" id="105023"/>
    <lineage>
        <taxon>Eukaryota</taxon>
        <taxon>Metazoa</taxon>
        <taxon>Chordata</taxon>
        <taxon>Craniata</taxon>
        <taxon>Vertebrata</taxon>
        <taxon>Euteleostomi</taxon>
        <taxon>Actinopterygii</taxon>
        <taxon>Neopterygii</taxon>
        <taxon>Teleostei</taxon>
        <taxon>Neoteleostei</taxon>
        <taxon>Acanthomorphata</taxon>
        <taxon>Ovalentaria</taxon>
        <taxon>Atherinomorphae</taxon>
        <taxon>Cyprinodontiformes</taxon>
        <taxon>Nothobranchiidae</taxon>
        <taxon>Nothobranchius</taxon>
    </lineage>
</organism>
<dbReference type="PANTHER" id="PTHR20914">
    <property type="entry name" value="LY6/PLAUR DOMAIN-CONTAINING PROTEIN 8"/>
    <property type="match status" value="1"/>
</dbReference>
<keyword evidence="7" id="KW-0325">Glycoprotein</keyword>
<dbReference type="GeneID" id="107396724"/>
<feature type="chain" id="PRO_5039615751" evidence="8">
    <location>
        <begin position="19"/>
        <end position="206"/>
    </location>
</feature>
<evidence type="ECO:0000259" key="9">
    <source>
        <dbReference type="SMART" id="SM00134"/>
    </source>
</evidence>
<dbReference type="Pfam" id="PF00087">
    <property type="entry name" value="Toxin_TOLIP"/>
    <property type="match status" value="1"/>
</dbReference>
<dbReference type="InterPro" id="IPR045860">
    <property type="entry name" value="Snake_toxin-like_sf"/>
</dbReference>
<dbReference type="AlphaFoldDB" id="A0A9D3B9Q7"/>
<evidence type="ECO:0000256" key="4">
    <source>
        <dbReference type="ARBA" id="ARBA00022525"/>
    </source>
</evidence>
<dbReference type="Pfam" id="PF00021">
    <property type="entry name" value="UPAR_LY6"/>
    <property type="match status" value="1"/>
</dbReference>